<evidence type="ECO:0000313" key="2">
    <source>
        <dbReference type="Proteomes" id="UP000325315"/>
    </source>
</evidence>
<reference evidence="2" key="1">
    <citation type="journal article" date="2019" name="Plant Biotechnol. J.">
        <title>Genome sequencing of the Australian wild diploid species Gossypium australe highlights disease resistance and delayed gland morphogenesis.</title>
        <authorList>
            <person name="Cai Y."/>
            <person name="Cai X."/>
            <person name="Wang Q."/>
            <person name="Wang P."/>
            <person name="Zhang Y."/>
            <person name="Cai C."/>
            <person name="Xu Y."/>
            <person name="Wang K."/>
            <person name="Zhou Z."/>
            <person name="Wang C."/>
            <person name="Geng S."/>
            <person name="Li B."/>
            <person name="Dong Q."/>
            <person name="Hou Y."/>
            <person name="Wang H."/>
            <person name="Ai P."/>
            <person name="Liu Z."/>
            <person name="Yi F."/>
            <person name="Sun M."/>
            <person name="An G."/>
            <person name="Cheng J."/>
            <person name="Zhang Y."/>
            <person name="Shi Q."/>
            <person name="Xie Y."/>
            <person name="Shi X."/>
            <person name="Chang Y."/>
            <person name="Huang F."/>
            <person name="Chen Y."/>
            <person name="Hong S."/>
            <person name="Mi L."/>
            <person name="Sun Q."/>
            <person name="Zhang L."/>
            <person name="Zhou B."/>
            <person name="Peng R."/>
            <person name="Zhang X."/>
            <person name="Liu F."/>
        </authorList>
    </citation>
    <scope>NUCLEOTIDE SEQUENCE [LARGE SCALE GENOMIC DNA]</scope>
    <source>
        <strain evidence="2">cv. PA1801</strain>
    </source>
</reference>
<proteinExistence type="predicted"/>
<name>A0A5B6WXM1_9ROSI</name>
<comment type="caution">
    <text evidence="1">The sequence shown here is derived from an EMBL/GenBank/DDBJ whole genome shotgun (WGS) entry which is preliminary data.</text>
</comment>
<accession>A0A5B6WXM1</accession>
<dbReference type="Gene3D" id="3.60.10.10">
    <property type="entry name" value="Endonuclease/exonuclease/phosphatase"/>
    <property type="match status" value="1"/>
</dbReference>
<organism evidence="1 2">
    <name type="scientific">Gossypium australe</name>
    <dbReference type="NCBI Taxonomy" id="47621"/>
    <lineage>
        <taxon>Eukaryota</taxon>
        <taxon>Viridiplantae</taxon>
        <taxon>Streptophyta</taxon>
        <taxon>Embryophyta</taxon>
        <taxon>Tracheophyta</taxon>
        <taxon>Spermatophyta</taxon>
        <taxon>Magnoliopsida</taxon>
        <taxon>eudicotyledons</taxon>
        <taxon>Gunneridae</taxon>
        <taxon>Pentapetalae</taxon>
        <taxon>rosids</taxon>
        <taxon>malvids</taxon>
        <taxon>Malvales</taxon>
        <taxon>Malvaceae</taxon>
        <taxon>Malvoideae</taxon>
        <taxon>Gossypium</taxon>
    </lineage>
</organism>
<dbReference type="InterPro" id="IPR036691">
    <property type="entry name" value="Endo/exonu/phosph_ase_sf"/>
</dbReference>
<dbReference type="OrthoDB" id="1001887at2759"/>
<dbReference type="Proteomes" id="UP000325315">
    <property type="component" value="Unassembled WGS sequence"/>
</dbReference>
<keyword evidence="1" id="KW-0808">Transferase</keyword>
<gene>
    <name evidence="1" type="ORF">EPI10_030518</name>
</gene>
<keyword evidence="2" id="KW-1185">Reference proteome</keyword>
<sequence length="205" mass="24758">MVVFRETLEYCEMYDLGFSRQWYTWERGRLVDNNIRERLDRGVANTEWWNLFPGYKVSYIQHSFSDHCLIVMDTCGVDELRGGVQQSHFQFNADWILNSRVEEQIKWEWNSKNTNMVEKLRKLGLNLTTWAKKERRLKECRTKDLNGRLLELGTEEINNATLEEITNIKLELNFEADKEELFWEQRAKFIGFVWEIEIRLSFIRM</sequence>
<keyword evidence="1" id="KW-0548">Nucleotidyltransferase</keyword>
<keyword evidence="1" id="KW-0695">RNA-directed DNA polymerase</keyword>
<dbReference type="SUPFAM" id="SSF56219">
    <property type="entry name" value="DNase I-like"/>
    <property type="match status" value="1"/>
</dbReference>
<dbReference type="AlphaFoldDB" id="A0A5B6WXM1"/>
<dbReference type="GO" id="GO:0003964">
    <property type="term" value="F:RNA-directed DNA polymerase activity"/>
    <property type="evidence" value="ECO:0007669"/>
    <property type="project" value="UniProtKB-KW"/>
</dbReference>
<dbReference type="PANTHER" id="PTHR33710">
    <property type="entry name" value="BNAC02G09200D PROTEIN"/>
    <property type="match status" value="1"/>
</dbReference>
<dbReference type="EMBL" id="SMMG02000001">
    <property type="protein sequence ID" value="KAA3486630.1"/>
    <property type="molecule type" value="Genomic_DNA"/>
</dbReference>
<evidence type="ECO:0000313" key="1">
    <source>
        <dbReference type="EMBL" id="KAA3486630.1"/>
    </source>
</evidence>
<dbReference type="PANTHER" id="PTHR33710:SF62">
    <property type="entry name" value="DUF4283 DOMAIN PROTEIN"/>
    <property type="match status" value="1"/>
</dbReference>
<protein>
    <submittedName>
        <fullName evidence="1">Reverse transcriptase</fullName>
    </submittedName>
</protein>